<dbReference type="EMBL" id="KE525327">
    <property type="protein sequence ID" value="KFB47065.1"/>
    <property type="molecule type" value="Genomic_DNA"/>
</dbReference>
<gene>
    <name evidence="2" type="ORF">ZHAS_00015107</name>
</gene>
<accession>A0A084WA21</accession>
<name>A0A084WA21_ANOSI</name>
<dbReference type="VEuPathDB" id="VectorBase:ASIS022795"/>
<dbReference type="VEuPathDB" id="VectorBase:ASIC015107"/>
<feature type="region of interest" description="Disordered" evidence="1">
    <location>
        <begin position="86"/>
        <end position="150"/>
    </location>
</feature>
<feature type="compositionally biased region" description="Low complexity" evidence="1">
    <location>
        <begin position="86"/>
        <end position="111"/>
    </location>
</feature>
<organism evidence="2">
    <name type="scientific">Anopheles sinensis</name>
    <name type="common">Mosquito</name>
    <dbReference type="NCBI Taxonomy" id="74873"/>
    <lineage>
        <taxon>Eukaryota</taxon>
        <taxon>Metazoa</taxon>
        <taxon>Ecdysozoa</taxon>
        <taxon>Arthropoda</taxon>
        <taxon>Hexapoda</taxon>
        <taxon>Insecta</taxon>
        <taxon>Pterygota</taxon>
        <taxon>Neoptera</taxon>
        <taxon>Endopterygota</taxon>
        <taxon>Diptera</taxon>
        <taxon>Nematocera</taxon>
        <taxon>Culicoidea</taxon>
        <taxon>Culicidae</taxon>
        <taxon>Anophelinae</taxon>
        <taxon>Anopheles</taxon>
    </lineage>
</organism>
<evidence type="ECO:0000313" key="3">
    <source>
        <dbReference type="EnsemblMetazoa" id="ASIC015107-PA"/>
    </source>
</evidence>
<keyword evidence="4" id="KW-1185">Reference proteome</keyword>
<feature type="region of interest" description="Disordered" evidence="1">
    <location>
        <begin position="279"/>
        <end position="298"/>
    </location>
</feature>
<evidence type="ECO:0000256" key="1">
    <source>
        <dbReference type="SAM" id="MobiDB-lite"/>
    </source>
</evidence>
<protein>
    <submittedName>
        <fullName evidence="2 3">Uncharacterized protein</fullName>
    </submittedName>
</protein>
<dbReference type="Proteomes" id="UP000030765">
    <property type="component" value="Unassembled WGS sequence"/>
</dbReference>
<dbReference type="EnsemblMetazoa" id="ASIC015107-RA">
    <property type="protein sequence ID" value="ASIC015107-PA"/>
    <property type="gene ID" value="ASIC015107"/>
</dbReference>
<feature type="compositionally biased region" description="Polar residues" evidence="1">
    <location>
        <begin position="117"/>
        <end position="150"/>
    </location>
</feature>
<dbReference type="AlphaFoldDB" id="A0A084WA21"/>
<evidence type="ECO:0000313" key="4">
    <source>
        <dbReference type="Proteomes" id="UP000030765"/>
    </source>
</evidence>
<reference evidence="2 4" key="1">
    <citation type="journal article" date="2014" name="BMC Genomics">
        <title>Genome sequence of Anopheles sinensis provides insight into genetics basis of mosquito competence for malaria parasites.</title>
        <authorList>
            <person name="Zhou D."/>
            <person name="Zhang D."/>
            <person name="Ding G."/>
            <person name="Shi L."/>
            <person name="Hou Q."/>
            <person name="Ye Y."/>
            <person name="Xu Y."/>
            <person name="Zhou H."/>
            <person name="Xiong C."/>
            <person name="Li S."/>
            <person name="Yu J."/>
            <person name="Hong S."/>
            <person name="Yu X."/>
            <person name="Zou P."/>
            <person name="Chen C."/>
            <person name="Chang X."/>
            <person name="Wang W."/>
            <person name="Lv Y."/>
            <person name="Sun Y."/>
            <person name="Ma L."/>
            <person name="Shen B."/>
            <person name="Zhu C."/>
        </authorList>
    </citation>
    <scope>NUCLEOTIDE SEQUENCE [LARGE SCALE GENOMIC DNA]</scope>
</reference>
<dbReference type="EMBL" id="ATLV01022002">
    <property type="status" value="NOT_ANNOTATED_CDS"/>
    <property type="molecule type" value="Genomic_DNA"/>
</dbReference>
<sequence>MALGTATGTSVSSSTIPSILGPFSGAGCNDTVRTLVATVGATSMIATLASPVPSTMLLTTSSSGSHSNISIGNTVNHVHRFITGGLSPSSSSSSATGVGTFTSSSSSSSSTVVNPMDSHTQSNASNISNKSGSQTVELSSTSPEVGASNNIATGESSEAQKDLPSALNVDALNSEGTIVRGGSASEEYVENIISSSSNSIHRKCNTLKHKVNGSDDNDEGDEPATKRRAPAGVCEVSDYSSANMTETGALMSVANGNESDGIDENDAAITRTFAANGIAAGGQSPRSTTPLERCKIPL</sequence>
<reference evidence="3" key="2">
    <citation type="submission" date="2020-05" db="UniProtKB">
        <authorList>
            <consortium name="EnsemblMetazoa"/>
        </authorList>
    </citation>
    <scope>IDENTIFICATION</scope>
</reference>
<dbReference type="OrthoDB" id="10470690at2759"/>
<feature type="region of interest" description="Disordered" evidence="1">
    <location>
        <begin position="208"/>
        <end position="230"/>
    </location>
</feature>
<evidence type="ECO:0000313" key="2">
    <source>
        <dbReference type="EMBL" id="KFB47065.1"/>
    </source>
</evidence>
<proteinExistence type="predicted"/>